<evidence type="ECO:0000259" key="3">
    <source>
        <dbReference type="SMART" id="SM00062"/>
    </source>
</evidence>
<accession>A0ABQ0MT81</accession>
<sequence length="249" mass="28747">MFKIYPQVFIVFLLVFPSLLLAKQELRVGVGNFPPFFIEAENKGLFLDITREIFKQLPEYEVKFIFMSNHRLLHEINSGKIIDVACNIFSAAKVNGYLSAALFRYTDVAVSKKDHGLEIESIDDLQAFSIAAYQGATDLLGEQYKKMALANVNYSEHSHPKETTYLMAAGQKDIRVGDIHIFWHDLEHKYYQGETPIQKSDFNIHRLWPDVYSHMAFKDADLRDAVNKVIKQLKHDGTIEKIYAKYQIH</sequence>
<dbReference type="RefSeq" id="WP_057183361.1">
    <property type="nucleotide sequence ID" value="NZ_BDQM01000006.1"/>
</dbReference>
<comment type="similarity">
    <text evidence="1">Belongs to the bacterial solute-binding protein 3 family.</text>
</comment>
<evidence type="ECO:0000256" key="1">
    <source>
        <dbReference type="ARBA" id="ARBA00010333"/>
    </source>
</evidence>
<evidence type="ECO:0000256" key="2">
    <source>
        <dbReference type="ARBA" id="ARBA00022729"/>
    </source>
</evidence>
<dbReference type="Proteomes" id="UP000197068">
    <property type="component" value="Unassembled WGS sequence"/>
</dbReference>
<keyword evidence="2" id="KW-0732">Signal</keyword>
<dbReference type="SUPFAM" id="SSF53850">
    <property type="entry name" value="Periplasmic binding protein-like II"/>
    <property type="match status" value="1"/>
</dbReference>
<dbReference type="InterPro" id="IPR001638">
    <property type="entry name" value="Solute-binding_3/MltF_N"/>
</dbReference>
<dbReference type="PANTHER" id="PTHR35936">
    <property type="entry name" value="MEMBRANE-BOUND LYTIC MUREIN TRANSGLYCOSYLASE F"/>
    <property type="match status" value="1"/>
</dbReference>
<feature type="domain" description="Solute-binding protein family 3/N-terminal" evidence="3">
    <location>
        <begin position="25"/>
        <end position="249"/>
    </location>
</feature>
<evidence type="ECO:0000313" key="4">
    <source>
        <dbReference type="EMBL" id="GAW95581.1"/>
    </source>
</evidence>
<evidence type="ECO:0000313" key="5">
    <source>
        <dbReference type="Proteomes" id="UP000197068"/>
    </source>
</evidence>
<comment type="caution">
    <text evidence="4">The sequence shown here is derived from an EMBL/GenBank/DDBJ whole genome shotgun (WGS) entry which is preliminary data.</text>
</comment>
<dbReference type="SMART" id="SM00062">
    <property type="entry name" value="PBPb"/>
    <property type="match status" value="1"/>
</dbReference>
<dbReference type="Gene3D" id="3.40.190.10">
    <property type="entry name" value="Periplasmic binding protein-like II"/>
    <property type="match status" value="2"/>
</dbReference>
<dbReference type="Pfam" id="PF00497">
    <property type="entry name" value="SBP_bac_3"/>
    <property type="match status" value="1"/>
</dbReference>
<keyword evidence="5" id="KW-1185">Reference proteome</keyword>
<reference evidence="4 5" key="1">
    <citation type="submission" date="2017-06" db="EMBL/GenBank/DDBJ databases">
        <title>Whole Genome Sequences of Colwellia marinimaniae MTCD1.</title>
        <authorList>
            <person name="Kusumoto H."/>
            <person name="Inoue M."/>
            <person name="Tanikawa K."/>
            <person name="Maeji H."/>
            <person name="Cameron J.H."/>
            <person name="Bartlett D.H."/>
        </authorList>
    </citation>
    <scope>NUCLEOTIDE SEQUENCE [LARGE SCALE GENOMIC DNA]</scope>
    <source>
        <strain evidence="4 5">MTCD1</strain>
    </source>
</reference>
<dbReference type="EMBL" id="BDQM01000006">
    <property type="protein sequence ID" value="GAW95581.1"/>
    <property type="molecule type" value="Genomic_DNA"/>
</dbReference>
<dbReference type="PANTHER" id="PTHR35936:SF17">
    <property type="entry name" value="ARGININE-BINDING EXTRACELLULAR PROTEIN ARTP"/>
    <property type="match status" value="1"/>
</dbReference>
<organism evidence="4 5">
    <name type="scientific">Colwellia marinimaniae</name>
    <dbReference type="NCBI Taxonomy" id="1513592"/>
    <lineage>
        <taxon>Bacteria</taxon>
        <taxon>Pseudomonadati</taxon>
        <taxon>Pseudomonadota</taxon>
        <taxon>Gammaproteobacteria</taxon>
        <taxon>Alteromonadales</taxon>
        <taxon>Colwelliaceae</taxon>
        <taxon>Colwellia</taxon>
    </lineage>
</organism>
<name>A0ABQ0MT81_9GAMM</name>
<gene>
    <name evidence="4" type="ORF">MTCD1_01184</name>
</gene>
<protein>
    <submittedName>
        <fullName evidence="4">Polar amino acid ABC transporter</fullName>
    </submittedName>
</protein>
<proteinExistence type="inferred from homology"/>